<sequence length="469" mass="50669">MIRRACIVWPALLLAGCSMNPQLEMPVAPVAAAYPLANAMDEAHAADLGWREMFGDPRLQRLIARALSDSRDLRIAVLNVEAARAQFRVQRGAMLPAVEVAGSYSRQRTSAAAEAEAGRGSEFDQFTAQAALTSFEIDLFGRSRSLSQAAFERYLATDEGRRATQIALIGAVADAYLAERLADEQLKLTEATLSDWRQSLDIARRMHAAGQNSGVDVAQAEGQVRQAEADLEARRRVLAQSTNALALLIGGPLPEDLPPPLSLAEQGIRTQLPAGLPSDLLVRRPDIREAEHQLVAANADVGAARAAFFPRLSLTAAFGFASGALDSLFNASSRAWSFTPQVAAPIFQGGQLRGNLDLAEVRKSVAVANYERAIQSAFREVADGLAGRATFERQLDAQRQAVATTARRVMLSDLRYRAGVFGRLELLDAQRDDYAARSALLDLERENLSNAIGLYRALGGGLLEYGAQD</sequence>
<keyword evidence="4" id="KW-1185">Reference proteome</keyword>
<organism evidence="3 4">
    <name type="scientific">Aurantiacibacter xanthus</name>
    <dbReference type="NCBI Taxonomy" id="1784712"/>
    <lineage>
        <taxon>Bacteria</taxon>
        <taxon>Pseudomonadati</taxon>
        <taxon>Pseudomonadota</taxon>
        <taxon>Alphaproteobacteria</taxon>
        <taxon>Sphingomonadales</taxon>
        <taxon>Erythrobacteraceae</taxon>
        <taxon>Aurantiacibacter</taxon>
    </lineage>
</organism>
<protein>
    <submittedName>
        <fullName evidence="3">Efflux transporter outer membrane subunit</fullName>
    </submittedName>
</protein>
<dbReference type="Gene3D" id="2.20.200.10">
    <property type="entry name" value="Outer membrane efflux proteins (OEP)"/>
    <property type="match status" value="1"/>
</dbReference>
<proteinExistence type="inferred from homology"/>
<dbReference type="InterPro" id="IPR010131">
    <property type="entry name" value="MdtP/NodT-like"/>
</dbReference>
<keyword evidence="2" id="KW-1134">Transmembrane beta strand</keyword>
<dbReference type="OrthoDB" id="7181739at2"/>
<comment type="caution">
    <text evidence="3">The sequence shown here is derived from an EMBL/GenBank/DDBJ whole genome shotgun (WGS) entry which is preliminary data.</text>
</comment>
<comment type="similarity">
    <text evidence="1 2">Belongs to the outer membrane factor (OMF) (TC 1.B.17) family.</text>
</comment>
<dbReference type="GO" id="GO:0005886">
    <property type="term" value="C:plasma membrane"/>
    <property type="evidence" value="ECO:0007669"/>
    <property type="project" value="UniProtKB-SubCell"/>
</dbReference>
<keyword evidence="2" id="KW-0564">Palmitate</keyword>
<evidence type="ECO:0000256" key="2">
    <source>
        <dbReference type="RuleBase" id="RU362097"/>
    </source>
</evidence>
<dbReference type="EMBL" id="QXFM01000119">
    <property type="protein sequence ID" value="RIV82346.1"/>
    <property type="molecule type" value="Genomic_DNA"/>
</dbReference>
<feature type="signal peptide" evidence="2">
    <location>
        <begin position="1"/>
        <end position="20"/>
    </location>
</feature>
<feature type="chain" id="PRO_5017098710" evidence="2">
    <location>
        <begin position="21"/>
        <end position="469"/>
    </location>
</feature>
<dbReference type="Gene3D" id="1.20.1600.10">
    <property type="entry name" value="Outer membrane efflux proteins (OEP)"/>
    <property type="match status" value="1"/>
</dbReference>
<evidence type="ECO:0000256" key="1">
    <source>
        <dbReference type="ARBA" id="ARBA00007613"/>
    </source>
</evidence>
<keyword evidence="2" id="KW-0449">Lipoprotein</keyword>
<dbReference type="NCBIfam" id="TIGR01845">
    <property type="entry name" value="outer_NodT"/>
    <property type="match status" value="1"/>
</dbReference>
<dbReference type="Proteomes" id="UP000265366">
    <property type="component" value="Unassembled WGS sequence"/>
</dbReference>
<comment type="subcellular location">
    <subcellularLocation>
        <location evidence="2">Cell membrane</location>
        <topology evidence="2">Lipid-anchor</topology>
    </subcellularLocation>
</comment>
<gene>
    <name evidence="3" type="ORF">D2V17_15665</name>
</gene>
<dbReference type="RefSeq" id="WP_119593768.1">
    <property type="nucleotide sequence ID" value="NZ_QXFM01000119.1"/>
</dbReference>
<dbReference type="SUPFAM" id="SSF56954">
    <property type="entry name" value="Outer membrane efflux proteins (OEP)"/>
    <property type="match status" value="1"/>
</dbReference>
<dbReference type="InterPro" id="IPR003423">
    <property type="entry name" value="OMP_efflux"/>
</dbReference>
<accession>A0A3A1P2K7</accession>
<evidence type="ECO:0000313" key="3">
    <source>
        <dbReference type="EMBL" id="RIV82346.1"/>
    </source>
</evidence>
<keyword evidence="2" id="KW-0812">Transmembrane</keyword>
<reference evidence="3 4" key="1">
    <citation type="submission" date="2018-08" db="EMBL/GenBank/DDBJ databases">
        <title>Erythrobacter zhengii sp.nov., a bacterium isolated from deep-sea sediment.</title>
        <authorList>
            <person name="Fang C."/>
            <person name="Wu Y.-H."/>
            <person name="Sun C."/>
            <person name="Wang H."/>
            <person name="Cheng H."/>
            <person name="Meng F.-X."/>
            <person name="Wang C.-S."/>
            <person name="Xu X.-W."/>
        </authorList>
    </citation>
    <scope>NUCLEOTIDE SEQUENCE [LARGE SCALE GENOMIC DNA]</scope>
    <source>
        <strain evidence="3 4">CCTCC AB 2015396</strain>
    </source>
</reference>
<dbReference type="AlphaFoldDB" id="A0A3A1P2K7"/>
<dbReference type="PROSITE" id="PS51257">
    <property type="entry name" value="PROKAR_LIPOPROTEIN"/>
    <property type="match status" value="1"/>
</dbReference>
<dbReference type="PANTHER" id="PTHR30203:SF32">
    <property type="entry name" value="CATION EFFLUX SYSTEM PROTEIN CUSC"/>
    <property type="match status" value="1"/>
</dbReference>
<dbReference type="Pfam" id="PF02321">
    <property type="entry name" value="OEP"/>
    <property type="match status" value="2"/>
</dbReference>
<dbReference type="PANTHER" id="PTHR30203">
    <property type="entry name" value="OUTER MEMBRANE CATION EFFLUX PROTEIN"/>
    <property type="match status" value="1"/>
</dbReference>
<keyword evidence="2" id="KW-0732">Signal</keyword>
<keyword evidence="2" id="KW-0472">Membrane</keyword>
<name>A0A3A1P2K7_9SPHN</name>
<dbReference type="GO" id="GO:0015562">
    <property type="term" value="F:efflux transmembrane transporter activity"/>
    <property type="evidence" value="ECO:0007669"/>
    <property type="project" value="InterPro"/>
</dbReference>
<evidence type="ECO:0000313" key="4">
    <source>
        <dbReference type="Proteomes" id="UP000265366"/>
    </source>
</evidence>